<protein>
    <submittedName>
        <fullName evidence="2">Uncharacterized protein</fullName>
    </submittedName>
</protein>
<gene>
    <name evidence="2" type="ORF">Mal4_38230</name>
</gene>
<keyword evidence="1" id="KW-0472">Membrane</keyword>
<dbReference type="OrthoDB" id="277787at2"/>
<feature type="transmembrane region" description="Helical" evidence="1">
    <location>
        <begin position="116"/>
        <end position="141"/>
    </location>
</feature>
<reference evidence="2 3" key="1">
    <citation type="submission" date="2019-02" db="EMBL/GenBank/DDBJ databases">
        <title>Deep-cultivation of Planctomycetes and their phenomic and genomic characterization uncovers novel biology.</title>
        <authorList>
            <person name="Wiegand S."/>
            <person name="Jogler M."/>
            <person name="Boedeker C."/>
            <person name="Pinto D."/>
            <person name="Vollmers J."/>
            <person name="Rivas-Marin E."/>
            <person name="Kohn T."/>
            <person name="Peeters S.H."/>
            <person name="Heuer A."/>
            <person name="Rast P."/>
            <person name="Oberbeckmann S."/>
            <person name="Bunk B."/>
            <person name="Jeske O."/>
            <person name="Meyerdierks A."/>
            <person name="Storesund J.E."/>
            <person name="Kallscheuer N."/>
            <person name="Luecker S."/>
            <person name="Lage O.M."/>
            <person name="Pohl T."/>
            <person name="Merkel B.J."/>
            <person name="Hornburger P."/>
            <person name="Mueller R.-W."/>
            <person name="Bruemmer F."/>
            <person name="Labrenz M."/>
            <person name="Spormann A.M."/>
            <person name="Op den Camp H."/>
            <person name="Overmann J."/>
            <person name="Amann R."/>
            <person name="Jetten M.S.M."/>
            <person name="Mascher T."/>
            <person name="Medema M.H."/>
            <person name="Devos D.P."/>
            <person name="Kaster A.-K."/>
            <person name="Ovreas L."/>
            <person name="Rohde M."/>
            <person name="Galperin M.Y."/>
            <person name="Jogler C."/>
        </authorList>
    </citation>
    <scope>NUCLEOTIDE SEQUENCE [LARGE SCALE GENOMIC DNA]</scope>
    <source>
        <strain evidence="2 3">Mal4</strain>
    </source>
</reference>
<organism evidence="2 3">
    <name type="scientific">Maioricimonas rarisocia</name>
    <dbReference type="NCBI Taxonomy" id="2528026"/>
    <lineage>
        <taxon>Bacteria</taxon>
        <taxon>Pseudomonadati</taxon>
        <taxon>Planctomycetota</taxon>
        <taxon>Planctomycetia</taxon>
        <taxon>Planctomycetales</taxon>
        <taxon>Planctomycetaceae</taxon>
        <taxon>Maioricimonas</taxon>
    </lineage>
</organism>
<keyword evidence="1" id="KW-1133">Transmembrane helix</keyword>
<evidence type="ECO:0000256" key="1">
    <source>
        <dbReference type="SAM" id="Phobius"/>
    </source>
</evidence>
<keyword evidence="3" id="KW-1185">Reference proteome</keyword>
<sequence length="241" mass="27013">MAQLTPLKCPCCDAPLTPPEGRGQFYCQFCGTPVSRPQAPPRSEADDSYVDEPQPAVAIPEKIEVEELGSDLRIAWRWFNWSVLFLIPFCIAWNAFLIGWYSIAFSDNGPPGAFRFIMMVFPLAHVAVGLGLLYACLLMLFNQTIIRISYGNMSIHHGPIPAPGNRTIPVDDIDQLYIKHKRSQGKNGTSHQYPLLARLKSGQEVNLLPRHSELDVSRAVEHLVESHLGIENRRVAGEHRD</sequence>
<dbReference type="Proteomes" id="UP000320496">
    <property type="component" value="Chromosome"/>
</dbReference>
<evidence type="ECO:0000313" key="3">
    <source>
        <dbReference type="Proteomes" id="UP000320496"/>
    </source>
</evidence>
<dbReference type="KEGG" id="mri:Mal4_38230"/>
<dbReference type="EMBL" id="CP036275">
    <property type="protein sequence ID" value="QDU39478.1"/>
    <property type="molecule type" value="Genomic_DNA"/>
</dbReference>
<accession>A0A517ZAJ0</accession>
<proteinExistence type="predicted"/>
<evidence type="ECO:0000313" key="2">
    <source>
        <dbReference type="EMBL" id="QDU39478.1"/>
    </source>
</evidence>
<name>A0A517ZAJ0_9PLAN</name>
<dbReference type="AlphaFoldDB" id="A0A517ZAJ0"/>
<keyword evidence="1" id="KW-0812">Transmembrane</keyword>
<dbReference type="RefSeq" id="WP_145370658.1">
    <property type="nucleotide sequence ID" value="NZ_CP036275.1"/>
</dbReference>
<feature type="transmembrane region" description="Helical" evidence="1">
    <location>
        <begin position="83"/>
        <end position="104"/>
    </location>
</feature>